<dbReference type="RefSeq" id="XP_019644172.1">
    <property type="nucleotide sequence ID" value="XM_019788613.1"/>
</dbReference>
<feature type="transmembrane region" description="Helical" evidence="6">
    <location>
        <begin position="7"/>
        <end position="28"/>
    </location>
</feature>
<feature type="transmembrane region" description="Helical" evidence="6">
    <location>
        <begin position="327"/>
        <end position="352"/>
    </location>
</feature>
<dbReference type="RefSeq" id="XP_019644175.1">
    <property type="nucleotide sequence ID" value="XM_019788616.1"/>
</dbReference>
<dbReference type="PANTHER" id="PTHR10981">
    <property type="entry name" value="BATTENIN"/>
    <property type="match status" value="1"/>
</dbReference>
<feature type="transmembrane region" description="Helical" evidence="6">
    <location>
        <begin position="76"/>
        <end position="108"/>
    </location>
</feature>
<comment type="similarity">
    <text evidence="2 6">Belongs to the battenin family.</text>
</comment>
<dbReference type="SUPFAM" id="SSF103473">
    <property type="entry name" value="MFS general substrate transporter"/>
    <property type="match status" value="1"/>
</dbReference>
<keyword evidence="6" id="KW-0458">Lysosome</keyword>
<dbReference type="AlphaFoldDB" id="A0A6P5A423"/>
<evidence type="ECO:0000256" key="1">
    <source>
        <dbReference type="ARBA" id="ARBA00004127"/>
    </source>
</evidence>
<sequence length="395" mass="43369">MSNVRNWVGFFLLGAINNLPYVIINSASKTIAQSFGVQNFVGLVFGANVSLAAFVRMLNAFVLLKTPYWIRIFANGVLMLLGLFGVAYAFNFPFALACIVVAGSSAAFGENVTLGYLSLFPSKLVNGWSSGTGMAGLLGAGLYIIFGCSVGSGGGKADHLKYLNKMAFLLTTPVVLIYWVSYAKIIQRPSQAREPAESQPTEDAEERKALLDNSINTGQEILGETYMGRVWRCLKLVLWLAVNLGLVYLFEYVARACAAKVRPRNEYNIGCPELYSALQFCYQAGVFASRSSLQIVQIRRVEILTLLQGINMVVWVVDVHYKFLPVWILPAYMIFVGLMGGASYVNIFYLLLKDSQFPDEDRELCINITALFSTIGIATGCGVETALFTTVLSKD</sequence>
<dbReference type="GO" id="GO:0012505">
    <property type="term" value="C:endomembrane system"/>
    <property type="evidence" value="ECO:0007669"/>
    <property type="project" value="UniProtKB-SubCell"/>
</dbReference>
<feature type="transmembrane region" description="Helical" evidence="6">
    <location>
        <begin position="128"/>
        <end position="150"/>
    </location>
</feature>
<dbReference type="OrthoDB" id="5965864at2759"/>
<evidence type="ECO:0000256" key="2">
    <source>
        <dbReference type="ARBA" id="ARBA00007467"/>
    </source>
</evidence>
<accession>A0A6P5A423</accession>
<feature type="transmembrane region" description="Helical" evidence="6">
    <location>
        <begin position="40"/>
        <end position="64"/>
    </location>
</feature>
<evidence type="ECO:0000256" key="6">
    <source>
        <dbReference type="RuleBase" id="RU361113"/>
    </source>
</evidence>
<dbReference type="Proteomes" id="UP000515135">
    <property type="component" value="Unplaced"/>
</dbReference>
<dbReference type="InterPro" id="IPR036259">
    <property type="entry name" value="MFS_trans_sf"/>
</dbReference>
<dbReference type="RefSeq" id="XP_019644173.1">
    <property type="nucleotide sequence ID" value="XM_019788614.1"/>
</dbReference>
<name>A0A6P5A423_BRABE</name>
<organism evidence="7 9">
    <name type="scientific">Branchiostoma belcheri</name>
    <name type="common">Amphioxus</name>
    <dbReference type="NCBI Taxonomy" id="7741"/>
    <lineage>
        <taxon>Eukaryota</taxon>
        <taxon>Metazoa</taxon>
        <taxon>Chordata</taxon>
        <taxon>Cephalochordata</taxon>
        <taxon>Leptocardii</taxon>
        <taxon>Amphioxiformes</taxon>
        <taxon>Branchiostomatidae</taxon>
        <taxon>Branchiostoma</taxon>
    </lineage>
</organism>
<feature type="transmembrane region" description="Helical" evidence="6">
    <location>
        <begin position="364"/>
        <end position="388"/>
    </location>
</feature>
<dbReference type="GO" id="GO:0005765">
    <property type="term" value="C:lysosomal membrane"/>
    <property type="evidence" value="ECO:0007669"/>
    <property type="project" value="UniProtKB-SubCell"/>
</dbReference>
<comment type="subcellular location">
    <subcellularLocation>
        <location evidence="1">Endomembrane system</location>
        <topology evidence="1">Multi-pass membrane protein</topology>
    </subcellularLocation>
    <subcellularLocation>
        <location evidence="6">Lysosome membrane</location>
        <topology evidence="6">Multi-pass membrane protein</topology>
    </subcellularLocation>
</comment>
<evidence type="ECO:0000313" key="7">
    <source>
        <dbReference type="Proteomes" id="UP000515135"/>
    </source>
</evidence>
<evidence type="ECO:0000256" key="5">
    <source>
        <dbReference type="ARBA" id="ARBA00023136"/>
    </source>
</evidence>
<protein>
    <recommendedName>
        <fullName evidence="6">Battenin</fullName>
    </recommendedName>
</protein>
<proteinExistence type="inferred from homology"/>
<evidence type="ECO:0000313" key="8">
    <source>
        <dbReference type="RefSeq" id="XP_019644172.1"/>
    </source>
</evidence>
<dbReference type="Pfam" id="PF02487">
    <property type="entry name" value="CLN3"/>
    <property type="match status" value="1"/>
</dbReference>
<dbReference type="PRINTS" id="PR01315">
    <property type="entry name" value="BATTENIN"/>
</dbReference>
<feature type="transmembrane region" description="Helical" evidence="6">
    <location>
        <begin position="236"/>
        <end position="254"/>
    </location>
</feature>
<dbReference type="RefSeq" id="XP_019644174.1">
    <property type="nucleotide sequence ID" value="XM_019788615.1"/>
</dbReference>
<dbReference type="InterPro" id="IPR003492">
    <property type="entry name" value="Battenin_disease_Cln3"/>
</dbReference>
<keyword evidence="7" id="KW-1185">Reference proteome</keyword>
<evidence type="ECO:0000256" key="4">
    <source>
        <dbReference type="ARBA" id="ARBA00022989"/>
    </source>
</evidence>
<evidence type="ECO:0000313" key="9">
    <source>
        <dbReference type="RefSeq" id="XP_019644173.1"/>
    </source>
</evidence>
<dbReference type="KEGG" id="bbel:109485167"/>
<dbReference type="PANTHER" id="PTHR10981:SF7">
    <property type="entry name" value="BATTENIN"/>
    <property type="match status" value="1"/>
</dbReference>
<gene>
    <name evidence="8 9 10 11" type="primary">LOC109485167</name>
</gene>
<keyword evidence="4 6" id="KW-1133">Transmembrane helix</keyword>
<evidence type="ECO:0000256" key="3">
    <source>
        <dbReference type="ARBA" id="ARBA00022692"/>
    </source>
</evidence>
<dbReference type="GeneID" id="109485167"/>
<evidence type="ECO:0000313" key="10">
    <source>
        <dbReference type="RefSeq" id="XP_019644174.1"/>
    </source>
</evidence>
<evidence type="ECO:0000313" key="11">
    <source>
        <dbReference type="RefSeq" id="XP_019644175.1"/>
    </source>
</evidence>
<keyword evidence="3 6" id="KW-0812">Transmembrane</keyword>
<reference evidence="8 9" key="1">
    <citation type="submission" date="2025-04" db="UniProtKB">
        <authorList>
            <consortium name="RefSeq"/>
        </authorList>
    </citation>
    <scope>IDENTIFICATION</scope>
    <source>
        <tissue evidence="8 9">Gonad</tissue>
    </source>
</reference>
<keyword evidence="5 6" id="KW-0472">Membrane</keyword>
<feature type="transmembrane region" description="Helical" evidence="6">
    <location>
        <begin position="162"/>
        <end position="180"/>
    </location>
</feature>